<dbReference type="Proteomes" id="UP000501690">
    <property type="component" value="Linkage Group LG9"/>
</dbReference>
<feature type="transmembrane region" description="Helical" evidence="1">
    <location>
        <begin position="96"/>
        <end position="115"/>
    </location>
</feature>
<keyword evidence="1" id="KW-1133">Transmembrane helix</keyword>
<keyword evidence="1" id="KW-0812">Transmembrane</keyword>
<evidence type="ECO:0000256" key="1">
    <source>
        <dbReference type="SAM" id="Phobius"/>
    </source>
</evidence>
<dbReference type="OrthoDB" id="1370629at2759"/>
<dbReference type="Gramene" id="Vigun07g215800.1.v1.2">
    <property type="protein sequence ID" value="Vigun07g215800.1.v1.2"/>
    <property type="gene ID" value="Vigun07g215800.v1.2"/>
</dbReference>
<feature type="transmembrane region" description="Helical" evidence="1">
    <location>
        <begin position="9"/>
        <end position="28"/>
    </location>
</feature>
<dbReference type="EMBL" id="CP039353">
    <property type="protein sequence ID" value="QCE08087.1"/>
    <property type="molecule type" value="Genomic_DNA"/>
</dbReference>
<evidence type="ECO:0000313" key="2">
    <source>
        <dbReference type="EMBL" id="QCE08087.1"/>
    </source>
</evidence>
<name>A0A4D6N809_VIGUN</name>
<gene>
    <name evidence="2" type="ORF">DEO72_LG9g3111</name>
</gene>
<evidence type="ECO:0000313" key="3">
    <source>
        <dbReference type="Proteomes" id="UP000501690"/>
    </source>
</evidence>
<accession>A0A4D6N809</accession>
<keyword evidence="3" id="KW-1185">Reference proteome</keyword>
<keyword evidence="1" id="KW-0472">Membrane</keyword>
<organism evidence="2 3">
    <name type="scientific">Vigna unguiculata</name>
    <name type="common">Cowpea</name>
    <dbReference type="NCBI Taxonomy" id="3917"/>
    <lineage>
        <taxon>Eukaryota</taxon>
        <taxon>Viridiplantae</taxon>
        <taxon>Streptophyta</taxon>
        <taxon>Embryophyta</taxon>
        <taxon>Tracheophyta</taxon>
        <taxon>Spermatophyta</taxon>
        <taxon>Magnoliopsida</taxon>
        <taxon>eudicotyledons</taxon>
        <taxon>Gunneridae</taxon>
        <taxon>Pentapetalae</taxon>
        <taxon>rosids</taxon>
        <taxon>fabids</taxon>
        <taxon>Fabales</taxon>
        <taxon>Fabaceae</taxon>
        <taxon>Papilionoideae</taxon>
        <taxon>50 kb inversion clade</taxon>
        <taxon>NPAAA clade</taxon>
        <taxon>indigoferoid/millettioid clade</taxon>
        <taxon>Phaseoleae</taxon>
        <taxon>Vigna</taxon>
    </lineage>
</organism>
<dbReference type="AlphaFoldDB" id="A0A4D6N809"/>
<protein>
    <submittedName>
        <fullName evidence="2">Uncharacterized protein</fullName>
    </submittedName>
</protein>
<sequence length="119" mass="13042">MQISLDSRFLLYLLLIAFFLGALVWLFICNLTTRGRGIEGSFLVDDEGDQNAVEAEIRAGGVTESFNVKKKGKQNLEKAKIICGGSNGTADSEQNYLLNILFQVIAYLFGGGPYGDKNK</sequence>
<proteinExistence type="predicted"/>
<reference evidence="2 3" key="1">
    <citation type="submission" date="2019-04" db="EMBL/GenBank/DDBJ databases">
        <title>An improved genome assembly and genetic linkage map for asparagus bean, Vigna unguiculata ssp. sesquipedialis.</title>
        <authorList>
            <person name="Xia Q."/>
            <person name="Zhang R."/>
            <person name="Dong Y."/>
        </authorList>
    </citation>
    <scope>NUCLEOTIDE SEQUENCE [LARGE SCALE GENOMIC DNA]</scope>
    <source>
        <tissue evidence="2">Leaf</tissue>
    </source>
</reference>